<dbReference type="PANTHER" id="PTHR47978">
    <property type="match status" value="1"/>
</dbReference>
<name>A0A7R9QXP5_9ACAR</name>
<dbReference type="SUPFAM" id="SSF52540">
    <property type="entry name" value="P-loop containing nucleoside triphosphate hydrolases"/>
    <property type="match status" value="1"/>
</dbReference>
<evidence type="ECO:0000256" key="2">
    <source>
        <dbReference type="ARBA" id="ARBA00022741"/>
    </source>
</evidence>
<dbReference type="PROSITE" id="PS51419">
    <property type="entry name" value="RAB"/>
    <property type="match status" value="1"/>
</dbReference>
<evidence type="ECO:0000313" key="3">
    <source>
        <dbReference type="EMBL" id="CAD7662304.1"/>
    </source>
</evidence>
<dbReference type="InterPro" id="IPR027417">
    <property type="entry name" value="P-loop_NTPase"/>
</dbReference>
<dbReference type="OrthoDB" id="10254700at2759"/>
<dbReference type="InterPro" id="IPR005225">
    <property type="entry name" value="Small_GTP-bd"/>
</dbReference>
<proteinExistence type="inferred from homology"/>
<keyword evidence="2" id="KW-0547">Nucleotide-binding</keyword>
<keyword evidence="4" id="KW-1185">Reference proteome</keyword>
<comment type="similarity">
    <text evidence="1">Belongs to the small GTPase superfamily. Rab family.</text>
</comment>
<dbReference type="EMBL" id="CAJPVJ010027196">
    <property type="protein sequence ID" value="CAG2179440.1"/>
    <property type="molecule type" value="Genomic_DNA"/>
</dbReference>
<dbReference type="SMART" id="SM00173">
    <property type="entry name" value="RAS"/>
    <property type="match status" value="1"/>
</dbReference>
<gene>
    <name evidence="3" type="ORF">ONB1V03_LOCUS18864</name>
</gene>
<dbReference type="NCBIfam" id="TIGR00231">
    <property type="entry name" value="small_GTP"/>
    <property type="match status" value="1"/>
</dbReference>
<dbReference type="SMART" id="SM00175">
    <property type="entry name" value="RAB"/>
    <property type="match status" value="1"/>
</dbReference>
<accession>A0A7R9QXP5</accession>
<reference evidence="3" key="1">
    <citation type="submission" date="2020-11" db="EMBL/GenBank/DDBJ databases">
        <authorList>
            <person name="Tran Van P."/>
        </authorList>
    </citation>
    <scope>NUCLEOTIDE SEQUENCE</scope>
</reference>
<dbReference type="Gene3D" id="3.40.50.300">
    <property type="entry name" value="P-loop containing nucleotide triphosphate hydrolases"/>
    <property type="match status" value="1"/>
</dbReference>
<dbReference type="PROSITE" id="PS51421">
    <property type="entry name" value="RAS"/>
    <property type="match status" value="1"/>
</dbReference>
<organism evidence="3">
    <name type="scientific">Oppiella nova</name>
    <dbReference type="NCBI Taxonomy" id="334625"/>
    <lineage>
        <taxon>Eukaryota</taxon>
        <taxon>Metazoa</taxon>
        <taxon>Ecdysozoa</taxon>
        <taxon>Arthropoda</taxon>
        <taxon>Chelicerata</taxon>
        <taxon>Arachnida</taxon>
        <taxon>Acari</taxon>
        <taxon>Acariformes</taxon>
        <taxon>Sarcoptiformes</taxon>
        <taxon>Oribatida</taxon>
        <taxon>Brachypylina</taxon>
        <taxon>Oppioidea</taxon>
        <taxon>Oppiidae</taxon>
        <taxon>Oppiella</taxon>
    </lineage>
</organism>
<evidence type="ECO:0000256" key="1">
    <source>
        <dbReference type="ARBA" id="ARBA00006270"/>
    </source>
</evidence>
<dbReference type="GO" id="GO:0005525">
    <property type="term" value="F:GTP binding"/>
    <property type="evidence" value="ECO:0007669"/>
    <property type="project" value="InterPro"/>
</dbReference>
<dbReference type="PRINTS" id="PR00449">
    <property type="entry name" value="RASTRNSFRMNG"/>
</dbReference>
<evidence type="ECO:0000313" key="4">
    <source>
        <dbReference type="Proteomes" id="UP000728032"/>
    </source>
</evidence>
<dbReference type="InterPro" id="IPR001806">
    <property type="entry name" value="Small_GTPase"/>
</dbReference>
<dbReference type="AlphaFoldDB" id="A0A7R9QXP5"/>
<dbReference type="Pfam" id="PF00071">
    <property type="entry name" value="Ras"/>
    <property type="match status" value="1"/>
</dbReference>
<dbReference type="Proteomes" id="UP000728032">
    <property type="component" value="Unassembled WGS sequence"/>
</dbReference>
<dbReference type="GO" id="GO:0003924">
    <property type="term" value="F:GTPase activity"/>
    <property type="evidence" value="ECO:0007669"/>
    <property type="project" value="InterPro"/>
</dbReference>
<dbReference type="FunFam" id="3.40.50.300:FF:001447">
    <property type="entry name" value="Ras-related protein Rab-1B"/>
    <property type="match status" value="1"/>
</dbReference>
<dbReference type="EMBL" id="OC942021">
    <property type="protein sequence ID" value="CAD7662304.1"/>
    <property type="molecule type" value="Genomic_DNA"/>
</dbReference>
<dbReference type="SMART" id="SM00174">
    <property type="entry name" value="RHO"/>
    <property type="match status" value="1"/>
</dbReference>
<sequence length="188" mass="21019">MYSLAEDNTSRSLSNGQSLTLHPFKVVLLGAPGVGKTSLMGRYMKGEYKVHRLSTTCADSMTRTACLDDSRVRLELWDTPGADWHRHLLPMYYDRCHAAVVVYDTTVRRTYNSAKAMVAELKRRCSHEIMIALAGNKVDLVDSRVVGELEVEKYVRDNGLIYAETSAKSGLNLNGLFVAMVKQLPECD</sequence>
<protein>
    <submittedName>
        <fullName evidence="3">Uncharacterized protein</fullName>
    </submittedName>
</protein>